<dbReference type="Pfam" id="PF25370">
    <property type="entry name" value="HTH_74"/>
    <property type="match status" value="1"/>
</dbReference>
<gene>
    <name evidence="3" type="ORF">TIFTF001_023853</name>
</gene>
<feature type="domain" description="HTH three-helical bundle" evidence="2">
    <location>
        <begin position="166"/>
        <end position="206"/>
    </location>
</feature>
<evidence type="ECO:0000313" key="4">
    <source>
        <dbReference type="Proteomes" id="UP001187192"/>
    </source>
</evidence>
<keyword evidence="4" id="KW-1185">Reference proteome</keyword>
<accession>A0AA88AP60</accession>
<organism evidence="3 4">
    <name type="scientific">Ficus carica</name>
    <name type="common">Common fig</name>
    <dbReference type="NCBI Taxonomy" id="3494"/>
    <lineage>
        <taxon>Eukaryota</taxon>
        <taxon>Viridiplantae</taxon>
        <taxon>Streptophyta</taxon>
        <taxon>Embryophyta</taxon>
        <taxon>Tracheophyta</taxon>
        <taxon>Spermatophyta</taxon>
        <taxon>Magnoliopsida</taxon>
        <taxon>eudicotyledons</taxon>
        <taxon>Gunneridae</taxon>
        <taxon>Pentapetalae</taxon>
        <taxon>rosids</taxon>
        <taxon>fabids</taxon>
        <taxon>Rosales</taxon>
        <taxon>Moraceae</taxon>
        <taxon>Ficeae</taxon>
        <taxon>Ficus</taxon>
    </lineage>
</organism>
<sequence length="268" mass="29496">MASFPCPREQVAASALLLLSTTTPRSVFYAMFDLDFNHEDPIEEEASKIRSCRGSSVLSDSRLIAASENSDLSADVTSPPTTFVPGRSVMKLKVVRKARSKIHKSSGGWRLSSGENIMTSSGTAFTESSCLTTGCSSEYSSAQSRDYVSRAKESLEEQQKRKHIGSNHIRRRAEGILNLLSNGCYSEVTIRQLLGDNPDTSKALRIVHLARVHLLDDLNRRIDSRVNCDNDNQTVDVHLTPYESGDDGVDKPSPTPKFRIQDDVATST</sequence>
<feature type="region of interest" description="Disordered" evidence="1">
    <location>
        <begin position="239"/>
        <end position="268"/>
    </location>
</feature>
<dbReference type="PANTHER" id="PTHR34799:SF2">
    <property type="entry name" value="OS07G0656300 PROTEIN"/>
    <property type="match status" value="1"/>
</dbReference>
<evidence type="ECO:0000259" key="2">
    <source>
        <dbReference type="Pfam" id="PF25370"/>
    </source>
</evidence>
<dbReference type="AlphaFoldDB" id="A0AA88AP60"/>
<evidence type="ECO:0000256" key="1">
    <source>
        <dbReference type="SAM" id="MobiDB-lite"/>
    </source>
</evidence>
<dbReference type="Proteomes" id="UP001187192">
    <property type="component" value="Unassembled WGS sequence"/>
</dbReference>
<dbReference type="PANTHER" id="PTHR34799">
    <property type="entry name" value="OS07G0656300 PROTEIN"/>
    <property type="match status" value="1"/>
</dbReference>
<name>A0AA88AP60_FICCA</name>
<comment type="caution">
    <text evidence="3">The sequence shown here is derived from an EMBL/GenBank/DDBJ whole genome shotgun (WGS) entry which is preliminary data.</text>
</comment>
<reference evidence="3" key="1">
    <citation type="submission" date="2023-07" db="EMBL/GenBank/DDBJ databases">
        <title>draft genome sequence of fig (Ficus carica).</title>
        <authorList>
            <person name="Takahashi T."/>
            <person name="Nishimura K."/>
        </authorList>
    </citation>
    <scope>NUCLEOTIDE SEQUENCE</scope>
</reference>
<proteinExistence type="predicted"/>
<protein>
    <recommendedName>
        <fullName evidence="2">HTH three-helical bundle domain-containing protein</fullName>
    </recommendedName>
</protein>
<dbReference type="EMBL" id="BTGU01000053">
    <property type="protein sequence ID" value="GMN54727.1"/>
    <property type="molecule type" value="Genomic_DNA"/>
</dbReference>
<evidence type="ECO:0000313" key="3">
    <source>
        <dbReference type="EMBL" id="GMN54727.1"/>
    </source>
</evidence>
<dbReference type="InterPro" id="IPR057523">
    <property type="entry name" value="HTH_74"/>
</dbReference>